<dbReference type="Pfam" id="PF13715">
    <property type="entry name" value="CarbopepD_reg_2"/>
    <property type="match status" value="1"/>
</dbReference>
<dbReference type="NCBIfam" id="TIGR04056">
    <property type="entry name" value="OMP_RagA_SusC"/>
    <property type="match status" value="1"/>
</dbReference>
<keyword evidence="5 7" id="KW-0472">Membrane</keyword>
<evidence type="ECO:0000256" key="6">
    <source>
        <dbReference type="ARBA" id="ARBA00023237"/>
    </source>
</evidence>
<keyword evidence="2 7" id="KW-0813">Transport</keyword>
<dbReference type="InterPro" id="IPR008969">
    <property type="entry name" value="CarboxyPept-like_regulatory"/>
</dbReference>
<protein>
    <submittedName>
        <fullName evidence="10">SusC/RagA family TonB-linked outer membrane protein</fullName>
    </submittedName>
</protein>
<dbReference type="SUPFAM" id="SSF56935">
    <property type="entry name" value="Porins"/>
    <property type="match status" value="1"/>
</dbReference>
<evidence type="ECO:0000259" key="9">
    <source>
        <dbReference type="Pfam" id="PF07715"/>
    </source>
</evidence>
<organism evidence="10 11">
    <name type="scientific">Gelatiniphilus marinus</name>
    <dbReference type="NCBI Taxonomy" id="1759464"/>
    <lineage>
        <taxon>Bacteria</taxon>
        <taxon>Pseudomonadati</taxon>
        <taxon>Bacteroidota</taxon>
        <taxon>Flavobacteriia</taxon>
        <taxon>Flavobacteriales</taxon>
        <taxon>Flavobacteriaceae</taxon>
        <taxon>Gelatiniphilus</taxon>
    </lineage>
</organism>
<dbReference type="Gene3D" id="2.60.40.1120">
    <property type="entry name" value="Carboxypeptidase-like, regulatory domain"/>
    <property type="match status" value="1"/>
</dbReference>
<dbReference type="InterPro" id="IPR036942">
    <property type="entry name" value="Beta-barrel_TonB_sf"/>
</dbReference>
<keyword evidence="6 7" id="KW-0998">Cell outer membrane</keyword>
<comment type="subcellular location">
    <subcellularLocation>
        <location evidence="1 7">Cell outer membrane</location>
        <topology evidence="1 7">Multi-pass membrane protein</topology>
    </subcellularLocation>
</comment>
<evidence type="ECO:0000256" key="7">
    <source>
        <dbReference type="PROSITE-ProRule" id="PRU01360"/>
    </source>
</evidence>
<feature type="transmembrane region" description="Helical" evidence="8">
    <location>
        <begin position="12"/>
        <end position="32"/>
    </location>
</feature>
<dbReference type="NCBIfam" id="TIGR04057">
    <property type="entry name" value="SusC_RagA_signa"/>
    <property type="match status" value="1"/>
</dbReference>
<dbReference type="Proteomes" id="UP001597441">
    <property type="component" value="Unassembled WGS sequence"/>
</dbReference>
<comment type="similarity">
    <text evidence="7">Belongs to the TonB-dependent receptor family.</text>
</comment>
<dbReference type="InterPro" id="IPR037066">
    <property type="entry name" value="Plug_dom_sf"/>
</dbReference>
<comment type="caution">
    <text evidence="10">The sequence shown here is derived from an EMBL/GenBank/DDBJ whole genome shotgun (WGS) entry which is preliminary data.</text>
</comment>
<evidence type="ECO:0000313" key="11">
    <source>
        <dbReference type="Proteomes" id="UP001597441"/>
    </source>
</evidence>
<keyword evidence="8" id="KW-1133">Transmembrane helix</keyword>
<dbReference type="InterPro" id="IPR012910">
    <property type="entry name" value="Plug_dom"/>
</dbReference>
<keyword evidence="3 7" id="KW-1134">Transmembrane beta strand</keyword>
<evidence type="ECO:0000256" key="1">
    <source>
        <dbReference type="ARBA" id="ARBA00004571"/>
    </source>
</evidence>
<evidence type="ECO:0000256" key="8">
    <source>
        <dbReference type="SAM" id="Phobius"/>
    </source>
</evidence>
<dbReference type="InterPro" id="IPR023997">
    <property type="entry name" value="TonB-dep_OMP_SusC/RagA_CS"/>
</dbReference>
<accession>A0ABW5JQD7</accession>
<evidence type="ECO:0000256" key="4">
    <source>
        <dbReference type="ARBA" id="ARBA00022692"/>
    </source>
</evidence>
<name>A0ABW5JQD7_9FLAO</name>
<dbReference type="InterPro" id="IPR039426">
    <property type="entry name" value="TonB-dep_rcpt-like"/>
</dbReference>
<dbReference type="InterPro" id="IPR023996">
    <property type="entry name" value="TonB-dep_OMP_SusC/RagA"/>
</dbReference>
<evidence type="ECO:0000313" key="10">
    <source>
        <dbReference type="EMBL" id="MFD2534756.1"/>
    </source>
</evidence>
<sequence length="1061" mass="115799">MKKTDTKFLSQNYLIRIVKIYALLIFVSVGNLNALEAHKNNVTNNVENVSLKVVFNEIETAHFDAFQSEVSGTVVDAAGMPLAGVTIIIKDTSKGTQTNFDGEYSIEVAKGDVLEFSFLGFKTQLITVGDSNTINITMEEDASKLDEVVITALGISKQKKSLSYATQNVKTDDITQARSLNVVNSLSGKVAGISVTTGGSGVGSASKVLLRGNRSIGGSSEPLYVVDGIVLNGDIANISPDDIQEISVLKGANAAALYGSRAGNGAIIITTKSGKGSADGITSSLGFTFMANTPIILTDFQNQYGQGSAGVYAPAALTSWGPAFDGSQVAHWSNNPNFGTSTYAYSAAPDNVKDFFRTGTNMATNLSVNIKKDNSNTFFSYTHTDASGIIPNNDLDSHNLSARVNAQLSDKLSLDTKLNYIRQDFSNVLAAGEDYDNPLRYLYILPRNIRTQDISQYSFKTDIGQDRQHYFAPYFNGGGNPYWTVNNITRPRLTERVIGMFSLKYQIIDGLSIIGRSAIDRTSDSEERMWHNDTYTRAVNGRYQKTNSSSYEWNTDALLNYNVDLSDDFALDTNIGANQRIFKEEFVRGDGSNFKIENLFALSNTTNPVPTELFSEKRVHSVYWTGELSYKNAIFLNASARNDWSSTLPSSNRSYFYPSFGLTAVVSDLIELPDALSYLKLRGSWAEVGNDTEPYQLFQQASVVSGSIIDINNALPNPDLLPETTRSTELGFDVRLLNDRFNASFTWYKTNTFDQLFRTPVGPAFGAEFIFQNGADIQNTGVEINIGGRIIDGNDFTWDANFNFAANKSKVLDIAEGFDQLTQSTDFIRAYRLVKGEEFGNVYSRGFARDDQGRVIVDASGLPTVTSGLSAKIANFNPDWLGGFSNTFRYKDFSLSVLIDIRQGGTLATFTEAILAGNGLLDYTANGRDGSLVFGQNVFAGETAVTAAGQPNTTRVSSEDLWNRLGGRNTPVGEAFVRDASNIRLREMVLGYTVPTNVLDKVKFLTSARVSLVGRNLFFFSNKAGSIDPESVASTENTAEGREAFAPPTTRSIGLSLNVGF</sequence>
<gene>
    <name evidence="10" type="ORF">ACFSQS_06530</name>
</gene>
<dbReference type="SUPFAM" id="SSF49464">
    <property type="entry name" value="Carboxypeptidase regulatory domain-like"/>
    <property type="match status" value="1"/>
</dbReference>
<dbReference type="PROSITE" id="PS52016">
    <property type="entry name" value="TONB_DEPENDENT_REC_3"/>
    <property type="match status" value="1"/>
</dbReference>
<dbReference type="Pfam" id="PF07715">
    <property type="entry name" value="Plug"/>
    <property type="match status" value="1"/>
</dbReference>
<dbReference type="Gene3D" id="2.170.130.10">
    <property type="entry name" value="TonB-dependent receptor, plug domain"/>
    <property type="match status" value="1"/>
</dbReference>
<evidence type="ECO:0000256" key="2">
    <source>
        <dbReference type="ARBA" id="ARBA00022448"/>
    </source>
</evidence>
<evidence type="ECO:0000256" key="5">
    <source>
        <dbReference type="ARBA" id="ARBA00023136"/>
    </source>
</evidence>
<reference evidence="11" key="1">
    <citation type="journal article" date="2019" name="Int. J. Syst. Evol. Microbiol.">
        <title>The Global Catalogue of Microorganisms (GCM) 10K type strain sequencing project: providing services to taxonomists for standard genome sequencing and annotation.</title>
        <authorList>
            <consortium name="The Broad Institute Genomics Platform"/>
            <consortium name="The Broad Institute Genome Sequencing Center for Infectious Disease"/>
            <person name="Wu L."/>
            <person name="Ma J."/>
        </authorList>
    </citation>
    <scope>NUCLEOTIDE SEQUENCE [LARGE SCALE GENOMIC DNA]</scope>
    <source>
        <strain evidence="11">KCTC 42903</strain>
    </source>
</reference>
<dbReference type="RefSeq" id="WP_388015931.1">
    <property type="nucleotide sequence ID" value="NZ_JBHUDT010000002.1"/>
</dbReference>
<keyword evidence="11" id="KW-1185">Reference proteome</keyword>
<feature type="domain" description="TonB-dependent receptor plug" evidence="9">
    <location>
        <begin position="159"/>
        <end position="266"/>
    </location>
</feature>
<dbReference type="EMBL" id="JBHULK010000002">
    <property type="protein sequence ID" value="MFD2534756.1"/>
    <property type="molecule type" value="Genomic_DNA"/>
</dbReference>
<proteinExistence type="inferred from homology"/>
<evidence type="ECO:0000256" key="3">
    <source>
        <dbReference type="ARBA" id="ARBA00022452"/>
    </source>
</evidence>
<keyword evidence="4 7" id="KW-0812">Transmembrane</keyword>
<dbReference type="Gene3D" id="2.40.170.20">
    <property type="entry name" value="TonB-dependent receptor, beta-barrel domain"/>
    <property type="match status" value="1"/>
</dbReference>